<name>A0ABY4CUF6_9BACL</name>
<organism evidence="3 4">
    <name type="scientific">Fodinisporobacter ferrooxydans</name>
    <dbReference type="NCBI Taxonomy" id="2901836"/>
    <lineage>
        <taxon>Bacteria</taxon>
        <taxon>Bacillati</taxon>
        <taxon>Bacillota</taxon>
        <taxon>Bacilli</taxon>
        <taxon>Bacillales</taxon>
        <taxon>Alicyclobacillaceae</taxon>
        <taxon>Fodinisporobacter</taxon>
    </lineage>
</organism>
<dbReference type="EMBL" id="CP089291">
    <property type="protein sequence ID" value="UOF92868.1"/>
    <property type="molecule type" value="Genomic_DNA"/>
</dbReference>
<accession>A0ABY4CUF6</accession>
<evidence type="ECO:0000313" key="4">
    <source>
        <dbReference type="Proteomes" id="UP000830167"/>
    </source>
</evidence>
<sequence length="207" mass="23269">MNFGKRLFDLIGAVLLLVLFSPVLLVTAILVRSKLGTPVIFIQQRAGYQGRPFAIYKFRSMTNQRDAAGNLLPDAMRFTSFGNFLRRSSLDELPQLLNVLKGDLSLVGPRPLFLEYLPHYTAAHARRLEVKPGITGWAQVNGRNLLTWEEKFQLDVWYVDNATVWLDLKILAMTVKKVLAKEGIDGQNHLPVPYFAGNLPENTSTGN</sequence>
<proteinExistence type="inferred from homology"/>
<keyword evidence="3" id="KW-0808">Transferase</keyword>
<dbReference type="GO" id="GO:0016740">
    <property type="term" value="F:transferase activity"/>
    <property type="evidence" value="ECO:0007669"/>
    <property type="project" value="UniProtKB-KW"/>
</dbReference>
<evidence type="ECO:0000256" key="1">
    <source>
        <dbReference type="ARBA" id="ARBA00006464"/>
    </source>
</evidence>
<dbReference type="PANTHER" id="PTHR30576">
    <property type="entry name" value="COLANIC BIOSYNTHESIS UDP-GLUCOSE LIPID CARRIER TRANSFERASE"/>
    <property type="match status" value="1"/>
</dbReference>
<gene>
    <name evidence="3" type="ORF">LSG31_13660</name>
</gene>
<dbReference type="Proteomes" id="UP000830167">
    <property type="component" value="Chromosome"/>
</dbReference>
<dbReference type="Pfam" id="PF02397">
    <property type="entry name" value="Bac_transf"/>
    <property type="match status" value="1"/>
</dbReference>
<keyword evidence="4" id="KW-1185">Reference proteome</keyword>
<protein>
    <submittedName>
        <fullName evidence="3">Sugar transferase</fullName>
    </submittedName>
</protein>
<reference evidence="3" key="1">
    <citation type="submission" date="2021-12" db="EMBL/GenBank/DDBJ databases">
        <title>Alicyclobacillaceae gen. nov., sp. nov., isolated from chalcocite enrichment system.</title>
        <authorList>
            <person name="Jiang Z."/>
        </authorList>
    </citation>
    <scope>NUCLEOTIDE SEQUENCE</scope>
    <source>
        <strain evidence="3">MYW30-H2</strain>
    </source>
</reference>
<dbReference type="InterPro" id="IPR003362">
    <property type="entry name" value="Bact_transf"/>
</dbReference>
<evidence type="ECO:0000313" key="3">
    <source>
        <dbReference type="EMBL" id="UOF92868.1"/>
    </source>
</evidence>
<feature type="domain" description="Bacterial sugar transferase" evidence="2">
    <location>
        <begin position="5"/>
        <end position="179"/>
    </location>
</feature>
<dbReference type="PANTHER" id="PTHR30576:SF8">
    <property type="entry name" value="UNDECAPRENYL-PHOSPHATE GALACTOSE PHOSPHOTRANSFERASE"/>
    <property type="match status" value="1"/>
</dbReference>
<comment type="similarity">
    <text evidence="1">Belongs to the bacterial sugar transferase family.</text>
</comment>
<evidence type="ECO:0000259" key="2">
    <source>
        <dbReference type="Pfam" id="PF02397"/>
    </source>
</evidence>